<keyword evidence="1" id="KW-0460">Magnesium</keyword>
<evidence type="ECO:0000259" key="2">
    <source>
        <dbReference type="PROSITE" id="PS51746"/>
    </source>
</evidence>
<dbReference type="InterPro" id="IPR036457">
    <property type="entry name" value="PPM-type-like_dom_sf"/>
</dbReference>
<evidence type="ECO:0000256" key="1">
    <source>
        <dbReference type="RuleBase" id="RU366020"/>
    </source>
</evidence>
<protein>
    <recommendedName>
        <fullName evidence="1">Protein phosphatase</fullName>
        <ecNumber evidence="1">3.1.3.16</ecNumber>
    </recommendedName>
</protein>
<dbReference type="SMART" id="SM00331">
    <property type="entry name" value="PP2C_SIG"/>
    <property type="match status" value="1"/>
</dbReference>
<keyword evidence="1" id="KW-0378">Hydrolase</keyword>
<evidence type="ECO:0000313" key="3">
    <source>
        <dbReference type="EMBL" id="PON75676.1"/>
    </source>
</evidence>
<comment type="cofactor">
    <cofactor evidence="1">
        <name>Mn(2+)</name>
        <dbReference type="ChEBI" id="CHEBI:29035"/>
    </cofactor>
</comment>
<dbReference type="GO" id="GO:0046872">
    <property type="term" value="F:metal ion binding"/>
    <property type="evidence" value="ECO:0007669"/>
    <property type="project" value="UniProtKB-UniRule"/>
</dbReference>
<comment type="similarity">
    <text evidence="1">Belongs to the PP2C family.</text>
</comment>
<comment type="caution">
    <text evidence="3">The sequence shown here is derived from an EMBL/GenBank/DDBJ whole genome shotgun (WGS) entry which is preliminary data.</text>
</comment>
<sequence>MKVKLIIKSKEPESSEPKSLKFLLKKKNLRLRSAPYYIPKCHKLKPLGEDAHFVSPDQETIGVADGVGGWASQGVDAGEYARELMHNSLNCVKKESSVIHPKRVIEEAFSNTKRQGSSTACVMTHNDGVLRAANVGDSGFMVLREGKVVYKSPTQQRRFNCPFQLGHGQKSDRPECAVEMEFRVITGDIVVMGSDGLLDNLFEWEIEEIIQKEYHKLLVENKDSANKYEDLAYQIAETAYYKSLDKYCMTPFAIACRLAGKKHEGGKMDDITVVVGHIVNDSSWRMSALSSS</sequence>
<dbReference type="SMART" id="SM00332">
    <property type="entry name" value="PP2Cc"/>
    <property type="match status" value="1"/>
</dbReference>
<keyword evidence="4" id="KW-1185">Reference proteome</keyword>
<proteinExistence type="inferred from homology"/>
<organism evidence="3 4">
    <name type="scientific">Parasponia andersonii</name>
    <name type="common">Sponia andersonii</name>
    <dbReference type="NCBI Taxonomy" id="3476"/>
    <lineage>
        <taxon>Eukaryota</taxon>
        <taxon>Viridiplantae</taxon>
        <taxon>Streptophyta</taxon>
        <taxon>Embryophyta</taxon>
        <taxon>Tracheophyta</taxon>
        <taxon>Spermatophyta</taxon>
        <taxon>Magnoliopsida</taxon>
        <taxon>eudicotyledons</taxon>
        <taxon>Gunneridae</taxon>
        <taxon>Pentapetalae</taxon>
        <taxon>rosids</taxon>
        <taxon>fabids</taxon>
        <taxon>Rosales</taxon>
        <taxon>Cannabaceae</taxon>
        <taxon>Parasponia</taxon>
    </lineage>
</organism>
<dbReference type="PANTHER" id="PTHR12320:SF81">
    <property type="entry name" value="PROTEIN PHOSPHATASE 2C 23-RELATED"/>
    <property type="match status" value="1"/>
</dbReference>
<dbReference type="EC" id="3.1.3.16" evidence="1"/>
<accession>A0A2P5DQX0</accession>
<dbReference type="GO" id="GO:0004722">
    <property type="term" value="F:protein serine/threonine phosphatase activity"/>
    <property type="evidence" value="ECO:0007669"/>
    <property type="project" value="UniProtKB-EC"/>
</dbReference>
<dbReference type="PANTHER" id="PTHR12320">
    <property type="entry name" value="PROTEIN PHOSPHATASE 2C"/>
    <property type="match status" value="1"/>
</dbReference>
<dbReference type="AlphaFoldDB" id="A0A2P5DQX0"/>
<dbReference type="OrthoDB" id="60843at2759"/>
<reference evidence="4" key="1">
    <citation type="submission" date="2016-06" db="EMBL/GenBank/DDBJ databases">
        <title>Parallel loss of symbiosis genes in relatives of nitrogen-fixing non-legume Parasponia.</title>
        <authorList>
            <person name="Van Velzen R."/>
            <person name="Holmer R."/>
            <person name="Bu F."/>
            <person name="Rutten L."/>
            <person name="Van Zeijl A."/>
            <person name="Liu W."/>
            <person name="Santuari L."/>
            <person name="Cao Q."/>
            <person name="Sharma T."/>
            <person name="Shen D."/>
            <person name="Roswanjaya Y."/>
            <person name="Wardhani T."/>
            <person name="Kalhor M.S."/>
            <person name="Jansen J."/>
            <person name="Van den Hoogen J."/>
            <person name="Gungor B."/>
            <person name="Hartog M."/>
            <person name="Hontelez J."/>
            <person name="Verver J."/>
            <person name="Yang W.-C."/>
            <person name="Schijlen E."/>
            <person name="Repin R."/>
            <person name="Schilthuizen M."/>
            <person name="Schranz E."/>
            <person name="Heidstra R."/>
            <person name="Miyata K."/>
            <person name="Fedorova E."/>
            <person name="Kohlen W."/>
            <person name="Bisseling T."/>
            <person name="Smit S."/>
            <person name="Geurts R."/>
        </authorList>
    </citation>
    <scope>NUCLEOTIDE SEQUENCE [LARGE SCALE GENOMIC DNA]</scope>
    <source>
        <strain evidence="4">cv. WU1-14</strain>
    </source>
</reference>
<comment type="catalytic activity">
    <reaction evidence="1">
        <text>O-phospho-L-threonyl-[protein] + H2O = L-threonyl-[protein] + phosphate</text>
        <dbReference type="Rhea" id="RHEA:47004"/>
        <dbReference type="Rhea" id="RHEA-COMP:11060"/>
        <dbReference type="Rhea" id="RHEA-COMP:11605"/>
        <dbReference type="ChEBI" id="CHEBI:15377"/>
        <dbReference type="ChEBI" id="CHEBI:30013"/>
        <dbReference type="ChEBI" id="CHEBI:43474"/>
        <dbReference type="ChEBI" id="CHEBI:61977"/>
        <dbReference type="EC" id="3.1.3.16"/>
    </reaction>
</comment>
<keyword evidence="1" id="KW-0904">Protein phosphatase</keyword>
<comment type="catalytic activity">
    <reaction evidence="1">
        <text>O-phospho-L-seryl-[protein] + H2O = L-seryl-[protein] + phosphate</text>
        <dbReference type="Rhea" id="RHEA:20629"/>
        <dbReference type="Rhea" id="RHEA-COMP:9863"/>
        <dbReference type="Rhea" id="RHEA-COMP:11604"/>
        <dbReference type="ChEBI" id="CHEBI:15377"/>
        <dbReference type="ChEBI" id="CHEBI:29999"/>
        <dbReference type="ChEBI" id="CHEBI:43474"/>
        <dbReference type="ChEBI" id="CHEBI:83421"/>
        <dbReference type="EC" id="3.1.3.16"/>
    </reaction>
</comment>
<feature type="domain" description="PPM-type phosphatase" evidence="2">
    <location>
        <begin position="32"/>
        <end position="278"/>
    </location>
</feature>
<comment type="cofactor">
    <cofactor evidence="1">
        <name>Mg(2+)</name>
        <dbReference type="ChEBI" id="CHEBI:18420"/>
    </cofactor>
</comment>
<dbReference type="EMBL" id="JXTB01000022">
    <property type="protein sequence ID" value="PON75676.1"/>
    <property type="molecule type" value="Genomic_DNA"/>
</dbReference>
<evidence type="ECO:0000313" key="4">
    <source>
        <dbReference type="Proteomes" id="UP000237105"/>
    </source>
</evidence>
<gene>
    <name evidence="3" type="ORF">PanWU01x14_039360</name>
</gene>
<dbReference type="Gene3D" id="3.60.40.10">
    <property type="entry name" value="PPM-type phosphatase domain"/>
    <property type="match status" value="2"/>
</dbReference>
<dbReference type="InterPro" id="IPR039123">
    <property type="entry name" value="PPTC7"/>
</dbReference>
<keyword evidence="1" id="KW-0464">Manganese</keyword>
<name>A0A2P5DQX0_PARAD</name>
<dbReference type="SUPFAM" id="SSF81606">
    <property type="entry name" value="PP2C-like"/>
    <property type="match status" value="1"/>
</dbReference>
<dbReference type="InterPro" id="IPR001932">
    <property type="entry name" value="PPM-type_phosphatase-like_dom"/>
</dbReference>
<keyword evidence="1" id="KW-0479">Metal-binding</keyword>
<dbReference type="PROSITE" id="PS51746">
    <property type="entry name" value="PPM_2"/>
    <property type="match status" value="1"/>
</dbReference>
<dbReference type="Proteomes" id="UP000237105">
    <property type="component" value="Unassembled WGS sequence"/>
</dbReference>